<feature type="domain" description="HYR" evidence="3">
    <location>
        <begin position="572"/>
        <end position="650"/>
    </location>
</feature>
<evidence type="ECO:0000259" key="3">
    <source>
        <dbReference type="PROSITE" id="PS50825"/>
    </source>
</evidence>
<name>A0ABT4ADL9_9BACT</name>
<reference evidence="4 5" key="1">
    <citation type="submission" date="2022-11" db="EMBL/GenBank/DDBJ databases">
        <title>Minimal conservation of predation-associated metabolite biosynthetic gene clusters underscores biosynthetic potential of Myxococcota including descriptions for ten novel species: Archangium lansinium sp. nov., Myxococcus landrumus sp. nov., Nannocystis bai.</title>
        <authorList>
            <person name="Ahearne A."/>
            <person name="Stevens C."/>
            <person name="Phillips K."/>
        </authorList>
    </citation>
    <scope>NUCLEOTIDE SEQUENCE [LARGE SCALE GENOMIC DNA]</scope>
    <source>
        <strain evidence="4 5">MIWBW</strain>
    </source>
</reference>
<dbReference type="EMBL" id="JAPNKA010000001">
    <property type="protein sequence ID" value="MCY1079012.1"/>
    <property type="molecule type" value="Genomic_DNA"/>
</dbReference>
<dbReference type="InterPro" id="IPR003410">
    <property type="entry name" value="HYR_dom"/>
</dbReference>
<accession>A0ABT4ADL9</accession>
<evidence type="ECO:0000313" key="4">
    <source>
        <dbReference type="EMBL" id="MCY1079012.1"/>
    </source>
</evidence>
<proteinExistence type="predicted"/>
<dbReference type="Proteomes" id="UP001207654">
    <property type="component" value="Unassembled WGS sequence"/>
</dbReference>
<dbReference type="PROSITE" id="PS50825">
    <property type="entry name" value="HYR"/>
    <property type="match status" value="2"/>
</dbReference>
<dbReference type="NCBIfam" id="TIGR04534">
    <property type="entry name" value="ELWxxDGT_rpt"/>
    <property type="match status" value="5"/>
</dbReference>
<evidence type="ECO:0000256" key="2">
    <source>
        <dbReference type="SAM" id="SignalP"/>
    </source>
</evidence>
<keyword evidence="5" id="KW-1185">Reference proteome</keyword>
<dbReference type="RefSeq" id="WP_267537767.1">
    <property type="nucleotide sequence ID" value="NZ_JAPNKA010000001.1"/>
</dbReference>
<protein>
    <submittedName>
        <fullName evidence="4">HYR domain-containing protein</fullName>
    </submittedName>
</protein>
<feature type="chain" id="PRO_5046586178" evidence="2">
    <location>
        <begin position="18"/>
        <end position="651"/>
    </location>
</feature>
<keyword evidence="1" id="KW-0677">Repeat</keyword>
<feature type="signal peptide" evidence="2">
    <location>
        <begin position="1"/>
        <end position="17"/>
    </location>
</feature>
<sequence>MKSCWPALLLLPMVSLASNEAPLTVEGPPGGSGMEWRGPHCPRPDGPPAVLLRDIQPGPGGSELSIPSERGGTFFFEARNEEFGFEPWVSDGTPGGTRLLKDINPGPGSSFLVTDVDFNSTVVGGDFFFPATDGLIGAELWTSDGTEEGTRLVKDINPGPGSSFPSFLISAGGGKLFFRANDGVHGDEPWVSDGTAEDTFLVKDIKAGPESSGAPFGPVRVGGTLFFNADDGIHGGEPWVSDGTPRRTRLLKDINPGSEGSSAIGFTPVRGGIVFIATDAAHGNELWVTDGTEEGTMLLADIRSGPGSSFPFGPFPASGGRAYFHADDGINGRELWVTDGTPAGTRLVVDLNPGPASGVAGNIATIGRTAFFDANDGVSGGELWRSDGTAEGTELVRDINPGPASGIPFFPEFFAVGGRLLFGADDGVSGVELWRSDGTEVGTFLLQDIRSGPEGSFPGSFIESGGHVLFTADDGVHGVEPWSLSRSALSDSRAPRISCPDHVVKEATDAYGASVRFPPARAEDDTTRCPAIRYSHEPGSTFSLGTTRVTATATDVGGNSASCTFKVKVEDTRPPRLKCPKDRTVWLKDGKHVVVEYPAAEATDAVSSPWVRYSHPSGSTFRLGTTQVRVKATDAAGNCATCDFEVKVKRR</sequence>
<dbReference type="Pfam" id="PF02494">
    <property type="entry name" value="HYR"/>
    <property type="match status" value="2"/>
</dbReference>
<dbReference type="PANTHER" id="PTHR24273:SF32">
    <property type="entry name" value="HYALIN"/>
    <property type="match status" value="1"/>
</dbReference>
<feature type="domain" description="HYR" evidence="3">
    <location>
        <begin position="490"/>
        <end position="571"/>
    </location>
</feature>
<comment type="caution">
    <text evidence="4">The sequence shown here is derived from an EMBL/GenBank/DDBJ whole genome shotgun (WGS) entry which is preliminary data.</text>
</comment>
<evidence type="ECO:0000313" key="5">
    <source>
        <dbReference type="Proteomes" id="UP001207654"/>
    </source>
</evidence>
<organism evidence="4 5">
    <name type="scientific">Archangium lansingense</name>
    <dbReference type="NCBI Taxonomy" id="2995310"/>
    <lineage>
        <taxon>Bacteria</taxon>
        <taxon>Pseudomonadati</taxon>
        <taxon>Myxococcota</taxon>
        <taxon>Myxococcia</taxon>
        <taxon>Myxococcales</taxon>
        <taxon>Cystobacterineae</taxon>
        <taxon>Archangiaceae</taxon>
        <taxon>Archangium</taxon>
    </lineage>
</organism>
<keyword evidence="2" id="KW-0732">Signal</keyword>
<dbReference type="PANTHER" id="PTHR24273">
    <property type="entry name" value="FI04643P-RELATED"/>
    <property type="match status" value="1"/>
</dbReference>
<dbReference type="InterPro" id="IPR030916">
    <property type="entry name" value="ELWxxDGT_rpt"/>
</dbReference>
<evidence type="ECO:0000256" key="1">
    <source>
        <dbReference type="ARBA" id="ARBA00022737"/>
    </source>
</evidence>
<gene>
    <name evidence="4" type="ORF">OV287_31580</name>
</gene>